<feature type="region of interest" description="Disordered" evidence="1">
    <location>
        <begin position="1"/>
        <end position="20"/>
    </location>
</feature>
<dbReference type="EMBL" id="JACWMS010000002">
    <property type="protein sequence ID" value="MBD1319407.1"/>
    <property type="molecule type" value="Genomic_DNA"/>
</dbReference>
<comment type="caution">
    <text evidence="2">The sequence shown here is derived from an EMBL/GenBank/DDBJ whole genome shotgun (WGS) entry which is preliminary data.</text>
</comment>
<evidence type="ECO:0000313" key="2">
    <source>
        <dbReference type="EMBL" id="MBD1319407.1"/>
    </source>
</evidence>
<gene>
    <name evidence="2" type="ORF">IDF66_07400</name>
</gene>
<dbReference type="Proteomes" id="UP000602395">
    <property type="component" value="Unassembled WGS sequence"/>
</dbReference>
<evidence type="ECO:0000313" key="3">
    <source>
        <dbReference type="Proteomes" id="UP000602395"/>
    </source>
</evidence>
<proteinExistence type="predicted"/>
<sequence length="442" mass="47317">MTATHAHVASDHEASSVPRMPVGLPHEIAADHVDTEVRARFLTPDDPDWTNDGAATWTSGHVSGLTYSHTSGSDQLVLHNRGARDLGVLSTPELPGTDGTVFTHLPGGTSVDLPVAESHILQTARVGDRPVLVGQIVAGRDPESTEPLFMLDGPAPDEVDWAALDPDDVYWKPGDIDFGAPTAPQFVFADPFAHGVHHTRIDGEVALHNHGDSEVAVLTVGADGPLDLVVARPGESVPIPPGDAVCYVQTPRTDCSPTLLGVMWLRSGELMPSVLPIPSRRDHLDYHYLTPWSADWDCGYPQQIHLDAEASGVTYQYRTGADRMTIRNTGDESIAVIYNREGERVVAEVTAGTRMTFPVCADADTGQVFSVVGERVDSRPGRSASFASSGAVIPGTSGTPGTATNFGSVVIMLGTVVYSAVPKKNLYLAWSDRRRWLRRAAG</sequence>
<evidence type="ECO:0000256" key="1">
    <source>
        <dbReference type="SAM" id="MobiDB-lite"/>
    </source>
</evidence>
<organism evidence="2 3">
    <name type="scientific">Gordonia hankookensis</name>
    <dbReference type="NCBI Taxonomy" id="589403"/>
    <lineage>
        <taxon>Bacteria</taxon>
        <taxon>Bacillati</taxon>
        <taxon>Actinomycetota</taxon>
        <taxon>Actinomycetes</taxon>
        <taxon>Mycobacteriales</taxon>
        <taxon>Gordoniaceae</taxon>
        <taxon>Gordonia</taxon>
    </lineage>
</organism>
<reference evidence="2 3" key="1">
    <citation type="submission" date="2020-09" db="EMBL/GenBank/DDBJ databases">
        <title>Novel species in genus Gordonia.</title>
        <authorList>
            <person name="Zhang G."/>
        </authorList>
    </citation>
    <scope>NUCLEOTIDE SEQUENCE [LARGE SCALE GENOMIC DNA]</scope>
    <source>
        <strain evidence="2 3">ON-33</strain>
    </source>
</reference>
<accession>A0ABR7WCA4</accession>
<dbReference type="RefSeq" id="WP_190266369.1">
    <property type="nucleotide sequence ID" value="NZ_BAABAD010000005.1"/>
</dbReference>
<name>A0ABR7WCA4_9ACTN</name>
<protein>
    <submittedName>
        <fullName evidence="2">Uncharacterized protein</fullName>
    </submittedName>
</protein>
<keyword evidence="3" id="KW-1185">Reference proteome</keyword>